<reference evidence="2 3" key="1">
    <citation type="submission" date="2017-11" db="EMBL/GenBank/DDBJ databases">
        <title>Rhodohalobacter 15182 sp. nov., isolated from a salt lake.</title>
        <authorList>
            <person name="Han S."/>
        </authorList>
    </citation>
    <scope>NUCLEOTIDE SEQUENCE [LARGE SCALE GENOMIC DNA]</scope>
    <source>
        <strain evidence="2 3">15182</strain>
    </source>
</reference>
<organism evidence="2 3">
    <name type="scientific">Rhodohalobacter barkolensis</name>
    <dbReference type="NCBI Taxonomy" id="2053187"/>
    <lineage>
        <taxon>Bacteria</taxon>
        <taxon>Pseudomonadati</taxon>
        <taxon>Balneolota</taxon>
        <taxon>Balneolia</taxon>
        <taxon>Balneolales</taxon>
        <taxon>Balneolaceae</taxon>
        <taxon>Rhodohalobacter</taxon>
    </lineage>
</organism>
<evidence type="ECO:0000313" key="3">
    <source>
        <dbReference type="Proteomes" id="UP000233398"/>
    </source>
</evidence>
<evidence type="ECO:0000313" key="2">
    <source>
        <dbReference type="EMBL" id="PKD44441.1"/>
    </source>
</evidence>
<feature type="transmembrane region" description="Helical" evidence="1">
    <location>
        <begin position="78"/>
        <end position="99"/>
    </location>
</feature>
<feature type="transmembrane region" description="Helical" evidence="1">
    <location>
        <begin position="12"/>
        <end position="42"/>
    </location>
</feature>
<protein>
    <recommendedName>
        <fullName evidence="4">Cytochrome C and Quinol oxidase polypeptide I</fullName>
    </recommendedName>
</protein>
<keyword evidence="1" id="KW-0812">Transmembrane</keyword>
<feature type="transmembrane region" description="Helical" evidence="1">
    <location>
        <begin position="105"/>
        <end position="127"/>
    </location>
</feature>
<keyword evidence="3" id="KW-1185">Reference proteome</keyword>
<dbReference type="EMBL" id="PISP01000001">
    <property type="protein sequence ID" value="PKD44441.1"/>
    <property type="molecule type" value="Genomic_DNA"/>
</dbReference>
<dbReference type="SUPFAM" id="SSF81442">
    <property type="entry name" value="Cytochrome c oxidase subunit I-like"/>
    <property type="match status" value="1"/>
</dbReference>
<proteinExistence type="predicted"/>
<name>A0A2N0VJT1_9BACT</name>
<sequence>MPSQSIWMIRSSLLYLLLSVSVGTLILIHKVIAVHPFIWALLPAHYEMAIWGWVVQLAMGTAYWMFPKKLSEPRRGPGWAGWLVFGFYNFGLMLLVITTLFQTHFFVSIASRGLILSSILIFAILMWQRIVTYRHHH</sequence>
<keyword evidence="1" id="KW-1133">Transmembrane helix</keyword>
<gene>
    <name evidence="2" type="ORF">CWD77_02950</name>
</gene>
<dbReference type="AlphaFoldDB" id="A0A2N0VJT1"/>
<dbReference type="Proteomes" id="UP000233398">
    <property type="component" value="Unassembled WGS sequence"/>
</dbReference>
<dbReference type="Gene3D" id="1.20.210.10">
    <property type="entry name" value="Cytochrome c oxidase-like, subunit I domain"/>
    <property type="match status" value="1"/>
</dbReference>
<evidence type="ECO:0000256" key="1">
    <source>
        <dbReference type="SAM" id="Phobius"/>
    </source>
</evidence>
<feature type="transmembrane region" description="Helical" evidence="1">
    <location>
        <begin position="48"/>
        <end position="66"/>
    </location>
</feature>
<keyword evidence="1" id="KW-0472">Membrane</keyword>
<comment type="caution">
    <text evidence="2">The sequence shown here is derived from an EMBL/GenBank/DDBJ whole genome shotgun (WGS) entry which is preliminary data.</text>
</comment>
<accession>A0A2N0VJT1</accession>
<evidence type="ECO:0008006" key="4">
    <source>
        <dbReference type="Google" id="ProtNLM"/>
    </source>
</evidence>
<dbReference type="InterPro" id="IPR036927">
    <property type="entry name" value="Cyt_c_oxase-like_su1_sf"/>
</dbReference>